<keyword evidence="4" id="KW-1185">Reference proteome</keyword>
<dbReference type="Gene3D" id="3.10.20.90">
    <property type="entry name" value="Phosphatidylinositol 3-kinase Catalytic Subunit, Chain A, domain 1"/>
    <property type="match status" value="1"/>
</dbReference>
<dbReference type="SUPFAM" id="SSF54236">
    <property type="entry name" value="Ubiquitin-like"/>
    <property type="match status" value="1"/>
</dbReference>
<feature type="region of interest" description="Disordered" evidence="1">
    <location>
        <begin position="1"/>
        <end position="101"/>
    </location>
</feature>
<evidence type="ECO:0000313" key="3">
    <source>
        <dbReference type="EMBL" id="CAB9523580.1"/>
    </source>
</evidence>
<feature type="region of interest" description="Disordered" evidence="1">
    <location>
        <begin position="189"/>
        <end position="242"/>
    </location>
</feature>
<dbReference type="AlphaFoldDB" id="A0A9N8ERX1"/>
<dbReference type="Proteomes" id="UP001153069">
    <property type="component" value="Unassembled WGS sequence"/>
</dbReference>
<feature type="compositionally biased region" description="Polar residues" evidence="1">
    <location>
        <begin position="231"/>
        <end position="242"/>
    </location>
</feature>
<dbReference type="OrthoDB" id="1043111at2759"/>
<evidence type="ECO:0000256" key="1">
    <source>
        <dbReference type="SAM" id="MobiDB-lite"/>
    </source>
</evidence>
<protein>
    <recommendedName>
        <fullName evidence="2">UBL3-like ubiquitin domain-containing protein</fullName>
    </recommendedName>
</protein>
<comment type="caution">
    <text evidence="3">The sequence shown here is derived from an EMBL/GenBank/DDBJ whole genome shotgun (WGS) entry which is preliminary data.</text>
</comment>
<evidence type="ECO:0000313" key="4">
    <source>
        <dbReference type="Proteomes" id="UP001153069"/>
    </source>
</evidence>
<feature type="compositionally biased region" description="Basic and acidic residues" evidence="1">
    <location>
        <begin position="50"/>
        <end position="60"/>
    </location>
</feature>
<evidence type="ECO:0000259" key="2">
    <source>
        <dbReference type="Pfam" id="PF13881"/>
    </source>
</evidence>
<feature type="domain" description="UBL3-like ubiquitin" evidence="2">
    <location>
        <begin position="109"/>
        <end position="198"/>
    </location>
</feature>
<dbReference type="Pfam" id="PF13881">
    <property type="entry name" value="Rad60-SLD_2"/>
    <property type="match status" value="1"/>
</dbReference>
<name>A0A9N8ERX1_9STRA</name>
<proteinExistence type="predicted"/>
<dbReference type="InterPro" id="IPR029071">
    <property type="entry name" value="Ubiquitin-like_domsf"/>
</dbReference>
<accession>A0A9N8ERX1</accession>
<organism evidence="3 4">
    <name type="scientific">Seminavis robusta</name>
    <dbReference type="NCBI Taxonomy" id="568900"/>
    <lineage>
        <taxon>Eukaryota</taxon>
        <taxon>Sar</taxon>
        <taxon>Stramenopiles</taxon>
        <taxon>Ochrophyta</taxon>
        <taxon>Bacillariophyta</taxon>
        <taxon>Bacillariophyceae</taxon>
        <taxon>Bacillariophycidae</taxon>
        <taxon>Naviculales</taxon>
        <taxon>Naviculaceae</taxon>
        <taxon>Seminavis</taxon>
    </lineage>
</organism>
<sequence length="242" mass="24471">MGDSEKNSAMADTQAQSAADEGGAAVAPAHEAGGTDAPVENNEVPSTPGKSDDGDKKSSAEDTVATAAADDDNDDPTKASGGGESPSKPAAIVASSKKARPPYKYDPDKITLVFLFAGRDGLTVTVECKPGDTVGEVKGALLSVWPEDLPDCEGGDNVRLVCMGLGFLMPDTRTLEDCQIPVFKTHPTPVNVAVKPSASGGGGGSKKDSNKDTGGSGNNNNTTESAGPETEQASQGCACTIL</sequence>
<dbReference type="InterPro" id="IPR039540">
    <property type="entry name" value="UBL3-like_ubiquitin_dom"/>
</dbReference>
<reference evidence="3" key="1">
    <citation type="submission" date="2020-06" db="EMBL/GenBank/DDBJ databases">
        <authorList>
            <consortium name="Plant Systems Biology data submission"/>
        </authorList>
    </citation>
    <scope>NUCLEOTIDE SEQUENCE</scope>
    <source>
        <strain evidence="3">D6</strain>
    </source>
</reference>
<dbReference type="EMBL" id="CAICTM010001431">
    <property type="protein sequence ID" value="CAB9523580.1"/>
    <property type="molecule type" value="Genomic_DNA"/>
</dbReference>
<gene>
    <name evidence="3" type="ORF">SEMRO_1433_G272250.1</name>
</gene>
<feature type="compositionally biased region" description="Low complexity" evidence="1">
    <location>
        <begin position="15"/>
        <end position="29"/>
    </location>
</feature>